<evidence type="ECO:0000313" key="3">
    <source>
        <dbReference type="EMBL" id="OXA93352.1"/>
    </source>
</evidence>
<evidence type="ECO:0000313" key="5">
    <source>
        <dbReference type="Proteomes" id="UP000198424"/>
    </source>
</evidence>
<accession>A0A086A001</accession>
<dbReference type="SUPFAM" id="SSF53697">
    <property type="entry name" value="SIS domain"/>
    <property type="match status" value="1"/>
</dbReference>
<dbReference type="InterPro" id="IPR009057">
    <property type="entry name" value="Homeodomain-like_sf"/>
</dbReference>
<evidence type="ECO:0000313" key="2">
    <source>
        <dbReference type="EMBL" id="KFF10015.1"/>
    </source>
</evidence>
<reference evidence="2 4" key="1">
    <citation type="submission" date="2014-07" db="EMBL/GenBank/DDBJ databases">
        <title>Genome of Flavobacterium hydatis DSM 2063.</title>
        <authorList>
            <person name="Pipes S.E."/>
            <person name="Stropko S.J."/>
            <person name="Newman J.D."/>
        </authorList>
    </citation>
    <scope>NUCLEOTIDE SEQUENCE [LARGE SCALE GENOMIC DNA]</scope>
    <source>
        <strain evidence="2 4">DSM 2063</strain>
    </source>
</reference>
<dbReference type="InterPro" id="IPR046348">
    <property type="entry name" value="SIS_dom_sf"/>
</dbReference>
<organism evidence="2 4">
    <name type="scientific">Flavobacterium hydatis</name>
    <name type="common">Cytophaga aquatilis</name>
    <dbReference type="NCBI Taxonomy" id="991"/>
    <lineage>
        <taxon>Bacteria</taxon>
        <taxon>Pseudomonadati</taxon>
        <taxon>Bacteroidota</taxon>
        <taxon>Flavobacteriia</taxon>
        <taxon>Flavobacteriales</taxon>
        <taxon>Flavobacteriaceae</taxon>
        <taxon>Flavobacterium</taxon>
    </lineage>
</organism>
<dbReference type="EMBL" id="JPRM01000042">
    <property type="protein sequence ID" value="KFF10015.1"/>
    <property type="molecule type" value="Genomic_DNA"/>
</dbReference>
<dbReference type="PANTHER" id="PTHR30514:SF1">
    <property type="entry name" value="HTH-TYPE TRANSCRIPTIONAL REGULATOR HEXR-RELATED"/>
    <property type="match status" value="1"/>
</dbReference>
<sequence length="246" mass="28285">MYIVNKDLLNSLEKNIYSILIKEIKANNTLSITDAASICTCSPSKISKFVQKLGFKNYKEYLGFISGNAFTVIPDESERLNKFLDNFNPEIVDHFVKYLQKFEKIILFGYGPSFIVGQYFEYKLRNLLDIPIWAVAHETSITDMLSNNSLVIIFSVTGKFKSFKELYENIVSRNGKVAFILEEGSTEFLETYDYTITLSNYLQKQDLLPHEKTRTTLFAFIEAVIKQLETSSSENVVKPRKNIKLS</sequence>
<name>A0A086A001_FLAHY</name>
<dbReference type="Pfam" id="PF01380">
    <property type="entry name" value="SIS"/>
    <property type="match status" value="1"/>
</dbReference>
<dbReference type="GO" id="GO:1901135">
    <property type="term" value="P:carbohydrate derivative metabolic process"/>
    <property type="evidence" value="ECO:0007669"/>
    <property type="project" value="InterPro"/>
</dbReference>
<dbReference type="InterPro" id="IPR036388">
    <property type="entry name" value="WH-like_DNA-bd_sf"/>
</dbReference>
<protein>
    <recommendedName>
        <fullName evidence="1">SIS domain-containing protein</fullName>
    </recommendedName>
</protein>
<dbReference type="STRING" id="991.IW20_21265"/>
<dbReference type="GO" id="GO:0003700">
    <property type="term" value="F:DNA-binding transcription factor activity"/>
    <property type="evidence" value="ECO:0007669"/>
    <property type="project" value="InterPro"/>
</dbReference>
<dbReference type="InterPro" id="IPR047640">
    <property type="entry name" value="RpiR-like"/>
</dbReference>
<dbReference type="PANTHER" id="PTHR30514">
    <property type="entry name" value="GLUCOKINASE"/>
    <property type="match status" value="1"/>
</dbReference>
<gene>
    <name evidence="3" type="ORF">B0A62_14005</name>
    <name evidence="2" type="ORF">IW20_21265</name>
</gene>
<evidence type="ECO:0000259" key="1">
    <source>
        <dbReference type="PROSITE" id="PS51464"/>
    </source>
</evidence>
<dbReference type="GO" id="GO:0003677">
    <property type="term" value="F:DNA binding"/>
    <property type="evidence" value="ECO:0007669"/>
    <property type="project" value="InterPro"/>
</dbReference>
<dbReference type="AlphaFoldDB" id="A0A086A001"/>
<dbReference type="InterPro" id="IPR001347">
    <property type="entry name" value="SIS_dom"/>
</dbReference>
<comment type="caution">
    <text evidence="2">The sequence shown here is derived from an EMBL/GenBank/DDBJ whole genome shotgun (WGS) entry which is preliminary data.</text>
</comment>
<dbReference type="Proteomes" id="UP000198424">
    <property type="component" value="Unassembled WGS sequence"/>
</dbReference>
<dbReference type="eggNOG" id="COG1737">
    <property type="taxonomic scope" value="Bacteria"/>
</dbReference>
<feature type="domain" description="SIS" evidence="1">
    <location>
        <begin position="91"/>
        <end position="234"/>
    </location>
</feature>
<evidence type="ECO:0000313" key="4">
    <source>
        <dbReference type="Proteomes" id="UP000028712"/>
    </source>
</evidence>
<dbReference type="OrthoDB" id="63027at2"/>
<dbReference type="Gene3D" id="3.40.50.10490">
    <property type="entry name" value="Glucose-6-phosphate isomerase like protein, domain 1"/>
    <property type="match status" value="1"/>
</dbReference>
<dbReference type="PROSITE" id="PS51464">
    <property type="entry name" value="SIS"/>
    <property type="match status" value="1"/>
</dbReference>
<dbReference type="EMBL" id="MUGY01000015">
    <property type="protein sequence ID" value="OXA93352.1"/>
    <property type="molecule type" value="Genomic_DNA"/>
</dbReference>
<dbReference type="Proteomes" id="UP000028712">
    <property type="component" value="Unassembled WGS sequence"/>
</dbReference>
<dbReference type="GO" id="GO:0097367">
    <property type="term" value="F:carbohydrate derivative binding"/>
    <property type="evidence" value="ECO:0007669"/>
    <property type="project" value="InterPro"/>
</dbReference>
<keyword evidence="5" id="KW-1185">Reference proteome</keyword>
<reference evidence="3 5" key="2">
    <citation type="submission" date="2016-11" db="EMBL/GenBank/DDBJ databases">
        <title>Whole genomes of Flavobacteriaceae.</title>
        <authorList>
            <person name="Stine C."/>
            <person name="Li C."/>
            <person name="Tadesse D."/>
        </authorList>
    </citation>
    <scope>NUCLEOTIDE SEQUENCE [LARGE SCALE GENOMIC DNA]</scope>
    <source>
        <strain evidence="3 5">ATCC 29551</strain>
    </source>
</reference>
<dbReference type="RefSeq" id="WP_035626991.1">
    <property type="nucleotide sequence ID" value="NZ_JBEWQG010000012.1"/>
</dbReference>
<dbReference type="Gene3D" id="1.10.10.10">
    <property type="entry name" value="Winged helix-like DNA-binding domain superfamily/Winged helix DNA-binding domain"/>
    <property type="match status" value="1"/>
</dbReference>
<proteinExistence type="predicted"/>
<dbReference type="SUPFAM" id="SSF46689">
    <property type="entry name" value="Homeodomain-like"/>
    <property type="match status" value="1"/>
</dbReference>